<evidence type="ECO:0000313" key="1">
    <source>
        <dbReference type="EMBL" id="SUG54602.1"/>
    </source>
</evidence>
<gene>
    <name evidence="1" type="ORF">NCTC10060_01706</name>
</gene>
<proteinExistence type="predicted"/>
<organism evidence="1 2">
    <name type="scientific">Salmonella diarizonae</name>
    <dbReference type="NCBI Taxonomy" id="59204"/>
    <lineage>
        <taxon>Bacteria</taxon>
        <taxon>Pseudomonadati</taxon>
        <taxon>Pseudomonadota</taxon>
        <taxon>Gammaproteobacteria</taxon>
        <taxon>Enterobacterales</taxon>
        <taxon>Enterobacteriaceae</taxon>
        <taxon>Salmonella</taxon>
    </lineage>
</organism>
<dbReference type="EMBL" id="UGXH01000003">
    <property type="protein sequence ID" value="SUG54602.1"/>
    <property type="molecule type" value="Genomic_DNA"/>
</dbReference>
<dbReference type="Proteomes" id="UP000254633">
    <property type="component" value="Unassembled WGS sequence"/>
</dbReference>
<dbReference type="AlphaFoldDB" id="A0A379TVL8"/>
<name>A0A379TVL8_SALDZ</name>
<accession>A0A379TVL8</accession>
<protein>
    <submittedName>
        <fullName evidence="1">Uncharacterized protein</fullName>
    </submittedName>
</protein>
<evidence type="ECO:0000313" key="2">
    <source>
        <dbReference type="Proteomes" id="UP000254633"/>
    </source>
</evidence>
<sequence>MKADCLQQYHLLIQQPFVFTQTGYQTDSLAPLQKQQVRQSLTFILILRKTIA</sequence>
<reference evidence="1 2" key="1">
    <citation type="submission" date="2018-06" db="EMBL/GenBank/DDBJ databases">
        <authorList>
            <consortium name="Pathogen Informatics"/>
            <person name="Doyle S."/>
        </authorList>
    </citation>
    <scope>NUCLEOTIDE SEQUENCE [LARGE SCALE GENOMIC DNA]</scope>
    <source>
        <strain evidence="1 2">NCTC10060</strain>
    </source>
</reference>